<dbReference type="EMBL" id="BEXD01000278">
    <property type="protein sequence ID" value="GBB86032.1"/>
    <property type="molecule type" value="Genomic_DNA"/>
</dbReference>
<gene>
    <name evidence="1" type="ORF">RclHR1_12480006</name>
</gene>
<proteinExistence type="predicted"/>
<accession>A0A2Z6QC24</accession>
<protein>
    <submittedName>
        <fullName evidence="1">Uncharacterized protein</fullName>
    </submittedName>
</protein>
<reference evidence="1 2" key="1">
    <citation type="submission" date="2017-11" db="EMBL/GenBank/DDBJ databases">
        <title>The genome of Rhizophagus clarus HR1 reveals common genetic basis of auxotrophy among arbuscular mycorrhizal fungi.</title>
        <authorList>
            <person name="Kobayashi Y."/>
        </authorList>
    </citation>
    <scope>NUCLEOTIDE SEQUENCE [LARGE SCALE GENOMIC DNA]</scope>
    <source>
        <strain evidence="1 2">HR1</strain>
    </source>
</reference>
<evidence type="ECO:0000313" key="2">
    <source>
        <dbReference type="Proteomes" id="UP000247702"/>
    </source>
</evidence>
<dbReference type="Proteomes" id="UP000247702">
    <property type="component" value="Unassembled WGS sequence"/>
</dbReference>
<keyword evidence="2" id="KW-1185">Reference proteome</keyword>
<evidence type="ECO:0000313" key="1">
    <source>
        <dbReference type="EMBL" id="GBB86032.1"/>
    </source>
</evidence>
<comment type="caution">
    <text evidence="1">The sequence shown here is derived from an EMBL/GenBank/DDBJ whole genome shotgun (WGS) entry which is preliminary data.</text>
</comment>
<organism evidence="1 2">
    <name type="scientific">Rhizophagus clarus</name>
    <dbReference type="NCBI Taxonomy" id="94130"/>
    <lineage>
        <taxon>Eukaryota</taxon>
        <taxon>Fungi</taxon>
        <taxon>Fungi incertae sedis</taxon>
        <taxon>Mucoromycota</taxon>
        <taxon>Glomeromycotina</taxon>
        <taxon>Glomeromycetes</taxon>
        <taxon>Glomerales</taxon>
        <taxon>Glomeraceae</taxon>
        <taxon>Rhizophagus</taxon>
    </lineage>
</organism>
<dbReference type="AlphaFoldDB" id="A0A2Z6QC24"/>
<name>A0A2Z6QC24_9GLOM</name>
<sequence length="83" mass="8853">MEGGPGKEKDIIGSSAQGFGTDLGTTTVVGGVETLRIGGLGIRCWTPGLGMLPAFLDELNLEMLLAFLDEPDLEILLDFRLEM</sequence>